<dbReference type="Proteomes" id="UP000015104">
    <property type="component" value="Unassembled WGS sequence"/>
</dbReference>
<reference evidence="1" key="2">
    <citation type="submission" date="2015-06" db="UniProtKB">
        <authorList>
            <consortium name="EnsemblMetazoa"/>
        </authorList>
    </citation>
    <scope>IDENTIFICATION</scope>
</reference>
<proteinExistence type="predicted"/>
<accession>T1K304</accession>
<name>T1K304_TETUR</name>
<dbReference type="AlphaFoldDB" id="T1K304"/>
<protein>
    <submittedName>
        <fullName evidence="1">Uncharacterized protein</fullName>
    </submittedName>
</protein>
<dbReference type="EMBL" id="CAEY01001371">
    <property type="status" value="NOT_ANNOTATED_CDS"/>
    <property type="molecule type" value="Genomic_DNA"/>
</dbReference>
<reference evidence="2" key="1">
    <citation type="submission" date="2011-08" db="EMBL/GenBank/DDBJ databases">
        <authorList>
            <person name="Rombauts S."/>
        </authorList>
    </citation>
    <scope>NUCLEOTIDE SEQUENCE</scope>
    <source>
        <strain evidence="2">London</strain>
    </source>
</reference>
<evidence type="ECO:0000313" key="2">
    <source>
        <dbReference type="Proteomes" id="UP000015104"/>
    </source>
</evidence>
<dbReference type="HOGENOM" id="CLU_2963774_0_0_1"/>
<organism evidence="1 2">
    <name type="scientific">Tetranychus urticae</name>
    <name type="common">Two-spotted spider mite</name>
    <dbReference type="NCBI Taxonomy" id="32264"/>
    <lineage>
        <taxon>Eukaryota</taxon>
        <taxon>Metazoa</taxon>
        <taxon>Ecdysozoa</taxon>
        <taxon>Arthropoda</taxon>
        <taxon>Chelicerata</taxon>
        <taxon>Arachnida</taxon>
        <taxon>Acari</taxon>
        <taxon>Acariformes</taxon>
        <taxon>Trombidiformes</taxon>
        <taxon>Prostigmata</taxon>
        <taxon>Eleutherengona</taxon>
        <taxon>Raphignathae</taxon>
        <taxon>Tetranychoidea</taxon>
        <taxon>Tetranychidae</taxon>
        <taxon>Tetranychus</taxon>
    </lineage>
</organism>
<dbReference type="EnsemblMetazoa" id="tetur04g06930.1">
    <property type="protein sequence ID" value="tetur04g06930.1"/>
    <property type="gene ID" value="tetur04g06930"/>
</dbReference>
<sequence>MDPTDLMFGKIDESDSRLIGRFLHLINLVTEIYQQLSDAISRVGVRTGTICVITLIGGF</sequence>
<evidence type="ECO:0000313" key="1">
    <source>
        <dbReference type="EnsemblMetazoa" id="tetur04g06930.1"/>
    </source>
</evidence>
<keyword evidence="2" id="KW-1185">Reference proteome</keyword>